<proteinExistence type="predicted"/>
<dbReference type="GO" id="GO:0008270">
    <property type="term" value="F:zinc ion binding"/>
    <property type="evidence" value="ECO:0007669"/>
    <property type="project" value="UniProtKB-KW"/>
</dbReference>
<dbReference type="PANTHER" id="PTHR24394">
    <property type="entry name" value="ZINC FINGER PROTEIN"/>
    <property type="match status" value="1"/>
</dbReference>
<evidence type="ECO:0000313" key="10">
    <source>
        <dbReference type="Proteomes" id="UP000828390"/>
    </source>
</evidence>
<dbReference type="EMBL" id="JAIWYP010000003">
    <property type="protein sequence ID" value="KAH3852307.1"/>
    <property type="molecule type" value="Genomic_DNA"/>
</dbReference>
<name>A0A9D4L5D1_DREPO</name>
<comment type="caution">
    <text evidence="9">The sequence shown here is derived from an EMBL/GenBank/DDBJ whole genome shotgun (WGS) entry which is preliminary data.</text>
</comment>
<feature type="domain" description="C2H2-type" evidence="8">
    <location>
        <begin position="332"/>
        <end position="351"/>
    </location>
</feature>
<reference evidence="9" key="2">
    <citation type="submission" date="2020-11" db="EMBL/GenBank/DDBJ databases">
        <authorList>
            <person name="McCartney M.A."/>
            <person name="Auch B."/>
            <person name="Kono T."/>
            <person name="Mallez S."/>
            <person name="Becker A."/>
            <person name="Gohl D.M."/>
            <person name="Silverstein K.A.T."/>
            <person name="Koren S."/>
            <person name="Bechman K.B."/>
            <person name="Herman A."/>
            <person name="Abrahante J.E."/>
            <person name="Garbe J."/>
        </authorList>
    </citation>
    <scope>NUCLEOTIDE SEQUENCE</scope>
    <source>
        <strain evidence="9">Duluth1</strain>
        <tissue evidence="9">Whole animal</tissue>
    </source>
</reference>
<dbReference type="Pfam" id="PF00096">
    <property type="entry name" value="zf-C2H2"/>
    <property type="match status" value="2"/>
</dbReference>
<dbReference type="Pfam" id="PF12874">
    <property type="entry name" value="zf-met"/>
    <property type="match status" value="1"/>
</dbReference>
<feature type="domain" description="C2H2-type" evidence="8">
    <location>
        <begin position="304"/>
        <end position="331"/>
    </location>
</feature>
<keyword evidence="4 7" id="KW-0863">Zinc-finger</keyword>
<evidence type="ECO:0000256" key="4">
    <source>
        <dbReference type="ARBA" id="ARBA00022771"/>
    </source>
</evidence>
<dbReference type="AlphaFoldDB" id="A0A9D4L5D1"/>
<comment type="subcellular location">
    <subcellularLocation>
        <location evidence="1">Nucleus</location>
    </subcellularLocation>
</comment>
<evidence type="ECO:0000259" key="8">
    <source>
        <dbReference type="PROSITE" id="PS50157"/>
    </source>
</evidence>
<keyword evidence="10" id="KW-1185">Reference proteome</keyword>
<dbReference type="GO" id="GO:0000981">
    <property type="term" value="F:DNA-binding transcription factor activity, RNA polymerase II-specific"/>
    <property type="evidence" value="ECO:0007669"/>
    <property type="project" value="TreeGrafter"/>
</dbReference>
<evidence type="ECO:0000256" key="7">
    <source>
        <dbReference type="PROSITE-ProRule" id="PRU00042"/>
    </source>
</evidence>
<dbReference type="Proteomes" id="UP000828390">
    <property type="component" value="Unassembled WGS sequence"/>
</dbReference>
<feature type="domain" description="C2H2-type" evidence="8">
    <location>
        <begin position="159"/>
        <end position="187"/>
    </location>
</feature>
<reference evidence="9" key="1">
    <citation type="journal article" date="2019" name="bioRxiv">
        <title>The Genome of the Zebra Mussel, Dreissena polymorpha: A Resource for Invasive Species Research.</title>
        <authorList>
            <person name="McCartney M.A."/>
            <person name="Auch B."/>
            <person name="Kono T."/>
            <person name="Mallez S."/>
            <person name="Zhang Y."/>
            <person name="Obille A."/>
            <person name="Becker A."/>
            <person name="Abrahante J.E."/>
            <person name="Garbe J."/>
            <person name="Badalamenti J.P."/>
            <person name="Herman A."/>
            <person name="Mangelson H."/>
            <person name="Liachko I."/>
            <person name="Sullivan S."/>
            <person name="Sone E.D."/>
            <person name="Koren S."/>
            <person name="Silverstein K.A.T."/>
            <person name="Beckman K.B."/>
            <person name="Gohl D.M."/>
        </authorList>
    </citation>
    <scope>NUCLEOTIDE SEQUENCE</scope>
    <source>
        <strain evidence="9">Duluth1</strain>
        <tissue evidence="9">Whole animal</tissue>
    </source>
</reference>
<feature type="domain" description="C2H2-type" evidence="8">
    <location>
        <begin position="276"/>
        <end position="303"/>
    </location>
</feature>
<dbReference type="SUPFAM" id="SSF57667">
    <property type="entry name" value="beta-beta-alpha zinc fingers"/>
    <property type="match status" value="3"/>
</dbReference>
<accession>A0A9D4L5D1</accession>
<protein>
    <recommendedName>
        <fullName evidence="8">C2H2-type domain-containing protein</fullName>
    </recommendedName>
</protein>
<evidence type="ECO:0000256" key="5">
    <source>
        <dbReference type="ARBA" id="ARBA00022833"/>
    </source>
</evidence>
<sequence length="351" mass="41140">MMELDEILAELKTEDEDDESYIHTSDEEFETDVHGIDEMYLSQNLRHDSTKQCSLSNDVFRPKMKLRIDANITANTRVFVQDYKKIGSPDETVKRKNDADDTQRFQKAIESVVVDSQSVYVCDLCSKSVKDRSNFLQHMKTHYGATNTTIREIERNRNWRCKCCDTTFVHKTSLQRHIRNRKKAERKVIIPQTERPKTSPIGDLMFTKSLPCSHCDKVYTSKQNLACQLQYVKRSTYAFTCSVCKESLGSAHALKRHRMIHLVNDDANKQLLDETYKYEICKKSFFKLDTLLLHREIHNGTQKFECHECKASFRRETDLKQHLYIHRGEKPFKCTLCPRAFRQPGEIGRHK</sequence>
<dbReference type="SMART" id="SM00355">
    <property type="entry name" value="ZnF_C2H2"/>
    <property type="match status" value="5"/>
</dbReference>
<keyword evidence="5" id="KW-0862">Zinc</keyword>
<keyword evidence="6" id="KW-0539">Nucleus</keyword>
<dbReference type="InterPro" id="IPR036236">
    <property type="entry name" value="Znf_C2H2_sf"/>
</dbReference>
<dbReference type="Gene3D" id="3.30.160.60">
    <property type="entry name" value="Classic Zinc Finger"/>
    <property type="match status" value="4"/>
</dbReference>
<dbReference type="GO" id="GO:0005634">
    <property type="term" value="C:nucleus"/>
    <property type="evidence" value="ECO:0007669"/>
    <property type="project" value="UniProtKB-SubCell"/>
</dbReference>
<keyword evidence="2" id="KW-0479">Metal-binding</keyword>
<gene>
    <name evidence="9" type="ORF">DPMN_094812</name>
</gene>
<evidence type="ECO:0000256" key="2">
    <source>
        <dbReference type="ARBA" id="ARBA00022723"/>
    </source>
</evidence>
<dbReference type="InterPro" id="IPR013087">
    <property type="entry name" value="Znf_C2H2_type"/>
</dbReference>
<evidence type="ECO:0000313" key="9">
    <source>
        <dbReference type="EMBL" id="KAH3852307.1"/>
    </source>
</evidence>
<evidence type="ECO:0000256" key="6">
    <source>
        <dbReference type="ARBA" id="ARBA00023242"/>
    </source>
</evidence>
<feature type="domain" description="C2H2-type" evidence="8">
    <location>
        <begin position="120"/>
        <end position="147"/>
    </location>
</feature>
<organism evidence="9 10">
    <name type="scientific">Dreissena polymorpha</name>
    <name type="common">Zebra mussel</name>
    <name type="synonym">Mytilus polymorpha</name>
    <dbReference type="NCBI Taxonomy" id="45954"/>
    <lineage>
        <taxon>Eukaryota</taxon>
        <taxon>Metazoa</taxon>
        <taxon>Spiralia</taxon>
        <taxon>Lophotrochozoa</taxon>
        <taxon>Mollusca</taxon>
        <taxon>Bivalvia</taxon>
        <taxon>Autobranchia</taxon>
        <taxon>Heteroconchia</taxon>
        <taxon>Euheterodonta</taxon>
        <taxon>Imparidentia</taxon>
        <taxon>Neoheterodontei</taxon>
        <taxon>Myida</taxon>
        <taxon>Dreissenoidea</taxon>
        <taxon>Dreissenidae</taxon>
        <taxon>Dreissena</taxon>
    </lineage>
</organism>
<feature type="domain" description="C2H2-type" evidence="8">
    <location>
        <begin position="239"/>
        <end position="266"/>
    </location>
</feature>
<dbReference type="PANTHER" id="PTHR24394:SF44">
    <property type="entry name" value="ZINC FINGER PROTEIN 271-LIKE"/>
    <property type="match status" value="1"/>
</dbReference>
<dbReference type="PROSITE" id="PS50157">
    <property type="entry name" value="ZINC_FINGER_C2H2_2"/>
    <property type="match status" value="6"/>
</dbReference>
<evidence type="ECO:0000256" key="3">
    <source>
        <dbReference type="ARBA" id="ARBA00022737"/>
    </source>
</evidence>
<dbReference type="PROSITE" id="PS00028">
    <property type="entry name" value="ZINC_FINGER_C2H2_1"/>
    <property type="match status" value="3"/>
</dbReference>
<keyword evidence="3" id="KW-0677">Repeat</keyword>
<dbReference type="Pfam" id="PF13912">
    <property type="entry name" value="zf-C2H2_6"/>
    <property type="match status" value="1"/>
</dbReference>
<evidence type="ECO:0000256" key="1">
    <source>
        <dbReference type="ARBA" id="ARBA00004123"/>
    </source>
</evidence>